<dbReference type="EMBL" id="JBHUCO010000006">
    <property type="protein sequence ID" value="MFD1517027.1"/>
    <property type="molecule type" value="Genomic_DNA"/>
</dbReference>
<feature type="transmembrane region" description="Helical" evidence="1">
    <location>
        <begin position="45"/>
        <end position="72"/>
    </location>
</feature>
<proteinExistence type="predicted"/>
<gene>
    <name evidence="2" type="ORF">ACFSJD_05995</name>
</gene>
<dbReference type="Proteomes" id="UP001597114">
    <property type="component" value="Unassembled WGS sequence"/>
</dbReference>
<evidence type="ECO:0000256" key="1">
    <source>
        <dbReference type="SAM" id="Phobius"/>
    </source>
</evidence>
<keyword evidence="3" id="KW-1185">Reference proteome</keyword>
<keyword evidence="1" id="KW-0472">Membrane</keyword>
<evidence type="ECO:0008006" key="4">
    <source>
        <dbReference type="Google" id="ProtNLM"/>
    </source>
</evidence>
<sequence length="202" mass="20594">MPLPFSTRDPRLGATPNVDPLGYVLRMSPAAADEHRRKASEMQKVIRRVMTGAGVLGAVAGILFASTVPAFAAPAQSSATSEKGLLKLCAEQDFAARLTVVGTNDPVKQAADVEASAGTCGTLDLSSPAGKLVAQGQAVLVLDGADVPGISNAVNFTRIGSTTANDLQNGFVVTATTNIGGTRIGELQDASATNVFGGNLKN</sequence>
<keyword evidence="1" id="KW-1133">Transmembrane helix</keyword>
<reference evidence="3" key="1">
    <citation type="journal article" date="2019" name="Int. J. Syst. Evol. Microbiol.">
        <title>The Global Catalogue of Microorganisms (GCM) 10K type strain sequencing project: providing services to taxonomists for standard genome sequencing and annotation.</title>
        <authorList>
            <consortium name="The Broad Institute Genomics Platform"/>
            <consortium name="The Broad Institute Genome Sequencing Center for Infectious Disease"/>
            <person name="Wu L."/>
            <person name="Ma J."/>
        </authorList>
    </citation>
    <scope>NUCLEOTIDE SEQUENCE [LARGE SCALE GENOMIC DNA]</scope>
    <source>
        <strain evidence="3">CCM 7043</strain>
    </source>
</reference>
<evidence type="ECO:0000313" key="2">
    <source>
        <dbReference type="EMBL" id="MFD1517027.1"/>
    </source>
</evidence>
<name>A0ABW4EQ36_9PSEU</name>
<organism evidence="2 3">
    <name type="scientific">Pseudonocardia yunnanensis</name>
    <dbReference type="NCBI Taxonomy" id="58107"/>
    <lineage>
        <taxon>Bacteria</taxon>
        <taxon>Bacillati</taxon>
        <taxon>Actinomycetota</taxon>
        <taxon>Actinomycetes</taxon>
        <taxon>Pseudonocardiales</taxon>
        <taxon>Pseudonocardiaceae</taxon>
        <taxon>Pseudonocardia</taxon>
    </lineage>
</organism>
<comment type="caution">
    <text evidence="2">The sequence shown here is derived from an EMBL/GenBank/DDBJ whole genome shotgun (WGS) entry which is preliminary data.</text>
</comment>
<protein>
    <recommendedName>
        <fullName evidence="4">DUF3060 domain-containing protein</fullName>
    </recommendedName>
</protein>
<dbReference type="RefSeq" id="WP_344729142.1">
    <property type="nucleotide sequence ID" value="NZ_BAAAUS010000059.1"/>
</dbReference>
<accession>A0ABW4EQ36</accession>
<evidence type="ECO:0000313" key="3">
    <source>
        <dbReference type="Proteomes" id="UP001597114"/>
    </source>
</evidence>
<keyword evidence="1" id="KW-0812">Transmembrane</keyword>